<proteinExistence type="predicted"/>
<keyword evidence="3" id="KW-1185">Reference proteome</keyword>
<comment type="caution">
    <text evidence="2">The sequence shown here is derived from an EMBL/GenBank/DDBJ whole genome shotgun (WGS) entry which is preliminary data.</text>
</comment>
<sequence length="329" mass="38164">TLRQLLFLVPLLIIGWYCHDATDLLVLRLKHMGAFSHSSLFKDNSEEKRRDEYKRDVENAYELLKWRKETQRTLDLCGICGAVVESHGNQHRRHSDQQTQSFEPQMWILRRMLTPHVLLYLTLFVIGVFIGWYIELPIPTLRELPYLALECFKQGFIWWMIENIMESIIHLLLLLVFATGIVPDVLSSFVLSFNNTFVILISVSVAFFLHRLIDNSENILEEIDQLLQQMKVTQRIVEIRLAANASRDDLRNLEEIAVTGMERVRSIKSTSESSPPLSKLIMFVILSIRGEEFIPKVEDTIAIEFCICVVQLLRLESSPPSTLYSNFHS</sequence>
<feature type="transmembrane region" description="Helical" evidence="1">
    <location>
        <begin position="156"/>
        <end position="177"/>
    </location>
</feature>
<name>A0AAV5T0Z0_9BILA</name>
<accession>A0AAV5T0Z0</accession>
<dbReference type="AlphaFoldDB" id="A0AAV5T0Z0"/>
<reference evidence="2" key="1">
    <citation type="submission" date="2023-10" db="EMBL/GenBank/DDBJ databases">
        <title>Genome assembly of Pristionchus species.</title>
        <authorList>
            <person name="Yoshida K."/>
            <person name="Sommer R.J."/>
        </authorList>
    </citation>
    <scope>NUCLEOTIDE SEQUENCE</scope>
    <source>
        <strain evidence="2">RS0144</strain>
    </source>
</reference>
<protein>
    <submittedName>
        <fullName evidence="2">Uncharacterized protein</fullName>
    </submittedName>
</protein>
<evidence type="ECO:0000313" key="3">
    <source>
        <dbReference type="Proteomes" id="UP001432027"/>
    </source>
</evidence>
<gene>
    <name evidence="2" type="ORF">PENTCL1PPCAC_11069</name>
</gene>
<feature type="transmembrane region" description="Helical" evidence="1">
    <location>
        <begin position="6"/>
        <end position="27"/>
    </location>
</feature>
<keyword evidence="1" id="KW-1133">Transmembrane helix</keyword>
<dbReference type="Proteomes" id="UP001432027">
    <property type="component" value="Unassembled WGS sequence"/>
</dbReference>
<feature type="non-terminal residue" evidence="2">
    <location>
        <position position="1"/>
    </location>
</feature>
<organism evidence="2 3">
    <name type="scientific">Pristionchus entomophagus</name>
    <dbReference type="NCBI Taxonomy" id="358040"/>
    <lineage>
        <taxon>Eukaryota</taxon>
        <taxon>Metazoa</taxon>
        <taxon>Ecdysozoa</taxon>
        <taxon>Nematoda</taxon>
        <taxon>Chromadorea</taxon>
        <taxon>Rhabditida</taxon>
        <taxon>Rhabditina</taxon>
        <taxon>Diplogasteromorpha</taxon>
        <taxon>Diplogasteroidea</taxon>
        <taxon>Neodiplogasteridae</taxon>
        <taxon>Pristionchus</taxon>
    </lineage>
</organism>
<feature type="transmembrane region" description="Helical" evidence="1">
    <location>
        <begin position="117"/>
        <end position="136"/>
    </location>
</feature>
<keyword evidence="1" id="KW-0472">Membrane</keyword>
<evidence type="ECO:0000256" key="1">
    <source>
        <dbReference type="SAM" id="Phobius"/>
    </source>
</evidence>
<dbReference type="EMBL" id="BTSX01000003">
    <property type="protein sequence ID" value="GMS88894.1"/>
    <property type="molecule type" value="Genomic_DNA"/>
</dbReference>
<keyword evidence="1" id="KW-0812">Transmembrane</keyword>
<evidence type="ECO:0000313" key="2">
    <source>
        <dbReference type="EMBL" id="GMS88894.1"/>
    </source>
</evidence>
<feature type="transmembrane region" description="Helical" evidence="1">
    <location>
        <begin position="189"/>
        <end position="209"/>
    </location>
</feature>